<gene>
    <name evidence="3" type="ORF">PMAYCL1PPCAC_27125</name>
</gene>
<evidence type="ECO:0000256" key="1">
    <source>
        <dbReference type="SAM" id="Phobius"/>
    </source>
</evidence>
<sequence>LCSRMWFSTGFVFLAAFTTVAAEIGEIKDQQGSEITRITQFFPWEKRQAPYVSYCVCNDNGFVYTCAASNAEYYAYNTGANTNPQMNTGFYDPYGNQNSYSNPTAYTNPQAFYDPYNNMNNNNSSGSISNYSILLIAFVFSIHFTILCI</sequence>
<feature type="signal peptide" evidence="2">
    <location>
        <begin position="1"/>
        <end position="22"/>
    </location>
</feature>
<evidence type="ECO:0000256" key="2">
    <source>
        <dbReference type="SAM" id="SignalP"/>
    </source>
</evidence>
<evidence type="ECO:0008006" key="5">
    <source>
        <dbReference type="Google" id="ProtNLM"/>
    </source>
</evidence>
<feature type="chain" id="PRO_5042943417" description="CX domain-containing protein" evidence="2">
    <location>
        <begin position="23"/>
        <end position="149"/>
    </location>
</feature>
<proteinExistence type="predicted"/>
<feature type="transmembrane region" description="Helical" evidence="1">
    <location>
        <begin position="128"/>
        <end position="148"/>
    </location>
</feature>
<accession>A0AAN5D6H4</accession>
<reference evidence="4" key="1">
    <citation type="submission" date="2022-10" db="EMBL/GenBank/DDBJ databases">
        <title>Genome assembly of Pristionchus species.</title>
        <authorList>
            <person name="Yoshida K."/>
            <person name="Sommer R.J."/>
        </authorList>
    </citation>
    <scope>NUCLEOTIDE SEQUENCE [LARGE SCALE GENOMIC DNA]</scope>
    <source>
        <strain evidence="4">RS5460</strain>
    </source>
</reference>
<dbReference type="AlphaFoldDB" id="A0AAN5D6H4"/>
<keyword evidence="1" id="KW-0812">Transmembrane</keyword>
<keyword evidence="1" id="KW-0472">Membrane</keyword>
<protein>
    <recommendedName>
        <fullName evidence="5">CX domain-containing protein</fullName>
    </recommendedName>
</protein>
<evidence type="ECO:0000313" key="3">
    <source>
        <dbReference type="EMBL" id="GMR56930.1"/>
    </source>
</evidence>
<name>A0AAN5D6H4_9BILA</name>
<dbReference type="Proteomes" id="UP001328107">
    <property type="component" value="Unassembled WGS sequence"/>
</dbReference>
<keyword evidence="1" id="KW-1133">Transmembrane helix</keyword>
<evidence type="ECO:0000313" key="4">
    <source>
        <dbReference type="Proteomes" id="UP001328107"/>
    </source>
</evidence>
<keyword evidence="2" id="KW-0732">Signal</keyword>
<dbReference type="EMBL" id="BTRK01000006">
    <property type="protein sequence ID" value="GMR56930.1"/>
    <property type="molecule type" value="Genomic_DNA"/>
</dbReference>
<organism evidence="3 4">
    <name type="scientific">Pristionchus mayeri</name>
    <dbReference type="NCBI Taxonomy" id="1317129"/>
    <lineage>
        <taxon>Eukaryota</taxon>
        <taxon>Metazoa</taxon>
        <taxon>Ecdysozoa</taxon>
        <taxon>Nematoda</taxon>
        <taxon>Chromadorea</taxon>
        <taxon>Rhabditida</taxon>
        <taxon>Rhabditina</taxon>
        <taxon>Diplogasteromorpha</taxon>
        <taxon>Diplogasteroidea</taxon>
        <taxon>Neodiplogasteridae</taxon>
        <taxon>Pristionchus</taxon>
    </lineage>
</organism>
<feature type="non-terminal residue" evidence="3">
    <location>
        <position position="1"/>
    </location>
</feature>
<keyword evidence="4" id="KW-1185">Reference proteome</keyword>
<comment type="caution">
    <text evidence="3">The sequence shown here is derived from an EMBL/GenBank/DDBJ whole genome shotgun (WGS) entry which is preliminary data.</text>
</comment>